<keyword evidence="1" id="KW-0805">Transcription regulation</keyword>
<organism evidence="6 8">
    <name type="scientific">Tamilnaduibacter salinus</name>
    <dbReference type="NCBI Taxonomy" id="1484056"/>
    <lineage>
        <taxon>Bacteria</taxon>
        <taxon>Pseudomonadati</taxon>
        <taxon>Pseudomonadota</taxon>
        <taxon>Gammaproteobacteria</taxon>
        <taxon>Pseudomonadales</taxon>
        <taxon>Marinobacteraceae</taxon>
        <taxon>Tamilnaduibacter</taxon>
    </lineage>
</organism>
<evidence type="ECO:0000313" key="7">
    <source>
        <dbReference type="EMBL" id="PVY77370.1"/>
    </source>
</evidence>
<dbReference type="GO" id="GO:0003677">
    <property type="term" value="F:DNA binding"/>
    <property type="evidence" value="ECO:0007669"/>
    <property type="project" value="UniProtKB-UniRule"/>
</dbReference>
<reference evidence="6 8" key="1">
    <citation type="submission" date="2017-07" db="EMBL/GenBank/DDBJ databases">
        <title>Tamlnaduibacter salinus (Mi-7) genome sequencing.</title>
        <authorList>
            <person name="Verma A."/>
            <person name="Krishnamurthi S."/>
        </authorList>
    </citation>
    <scope>NUCLEOTIDE SEQUENCE [LARGE SCALE GENOMIC DNA]</scope>
    <source>
        <strain evidence="6 8">Mi-7</strain>
    </source>
</reference>
<dbReference type="SUPFAM" id="SSF46689">
    <property type="entry name" value="Homeodomain-like"/>
    <property type="match status" value="1"/>
</dbReference>
<evidence type="ECO:0000259" key="5">
    <source>
        <dbReference type="PROSITE" id="PS50977"/>
    </source>
</evidence>
<evidence type="ECO:0000313" key="6">
    <source>
        <dbReference type="EMBL" id="PAV26122.1"/>
    </source>
</evidence>
<sequence length="200" mass="22361">MPRAARYDRNQAIERAVRLFWERGYAGSSMKQIEQALDMRPGSLYATFGSKDGLFHEALDHYAGQMSAALDEQLAAGETPLEGLKRYLREAGRQLLAPKTPARACMMVKTLLEANRDQPMIRDRVNELLARTEARFADILQASVRSGELPAGTDCQRLARLLQAQIMGLRSFAQRDVPASTITELVEDMIAILDSYRSLS</sequence>
<keyword evidence="2 4" id="KW-0238">DNA-binding</keyword>
<accession>A0A2A2I3F8</accession>
<name>A0A2A2I3F8_9GAMM</name>
<dbReference type="PANTHER" id="PTHR47506">
    <property type="entry name" value="TRANSCRIPTIONAL REGULATORY PROTEIN"/>
    <property type="match status" value="1"/>
</dbReference>
<reference evidence="7 9" key="2">
    <citation type="submission" date="2018-04" db="EMBL/GenBank/DDBJ databases">
        <title>Genomic Encyclopedia of Type Strains, Phase IV (KMG-IV): sequencing the most valuable type-strain genomes for metagenomic binning, comparative biology and taxonomic classification.</title>
        <authorList>
            <person name="Goeker M."/>
        </authorList>
    </citation>
    <scope>NUCLEOTIDE SEQUENCE [LARGE SCALE GENOMIC DNA]</scope>
    <source>
        <strain evidence="7 9">DSM 28688</strain>
    </source>
</reference>
<evidence type="ECO:0000313" key="8">
    <source>
        <dbReference type="Proteomes" id="UP000218332"/>
    </source>
</evidence>
<dbReference type="EMBL" id="QEKQ01000003">
    <property type="protein sequence ID" value="PVY77370.1"/>
    <property type="molecule type" value="Genomic_DNA"/>
</dbReference>
<dbReference type="Proteomes" id="UP000245887">
    <property type="component" value="Unassembled WGS sequence"/>
</dbReference>
<dbReference type="InterPro" id="IPR001647">
    <property type="entry name" value="HTH_TetR"/>
</dbReference>
<evidence type="ECO:0000256" key="4">
    <source>
        <dbReference type="PROSITE-ProRule" id="PRU00335"/>
    </source>
</evidence>
<feature type="DNA-binding region" description="H-T-H motif" evidence="4">
    <location>
        <begin position="29"/>
        <end position="48"/>
    </location>
</feature>
<dbReference type="PROSITE" id="PS50977">
    <property type="entry name" value="HTH_TETR_2"/>
    <property type="match status" value="1"/>
</dbReference>
<dbReference type="InterPro" id="IPR036271">
    <property type="entry name" value="Tet_transcr_reg_TetR-rel_C_sf"/>
</dbReference>
<evidence type="ECO:0000256" key="1">
    <source>
        <dbReference type="ARBA" id="ARBA00023015"/>
    </source>
</evidence>
<dbReference type="EMBL" id="NMPM01000037">
    <property type="protein sequence ID" value="PAV26122.1"/>
    <property type="molecule type" value="Genomic_DNA"/>
</dbReference>
<keyword evidence="3" id="KW-0804">Transcription</keyword>
<dbReference type="InterPro" id="IPR009057">
    <property type="entry name" value="Homeodomain-like_sf"/>
</dbReference>
<dbReference type="RefSeq" id="WP_095610836.1">
    <property type="nucleotide sequence ID" value="NZ_NMPM01000037.1"/>
</dbReference>
<feature type="domain" description="HTH tetR-type" evidence="5">
    <location>
        <begin position="6"/>
        <end position="66"/>
    </location>
</feature>
<comment type="caution">
    <text evidence="6">The sequence shown here is derived from an EMBL/GenBank/DDBJ whole genome shotgun (WGS) entry which is preliminary data.</text>
</comment>
<dbReference type="Pfam" id="PF16925">
    <property type="entry name" value="TetR_C_13"/>
    <property type="match status" value="1"/>
</dbReference>
<gene>
    <name evidence="7" type="ORF">C8D92_10355</name>
    <name evidence="6" type="ORF">CF392_07475</name>
</gene>
<dbReference type="Gene3D" id="1.10.357.10">
    <property type="entry name" value="Tetracycline Repressor, domain 2"/>
    <property type="match status" value="1"/>
</dbReference>
<proteinExistence type="predicted"/>
<protein>
    <submittedName>
        <fullName evidence="6">TetR family transcriptional regulator</fullName>
    </submittedName>
</protein>
<dbReference type="Gene3D" id="1.10.10.60">
    <property type="entry name" value="Homeodomain-like"/>
    <property type="match status" value="1"/>
</dbReference>
<dbReference type="PANTHER" id="PTHR47506:SF1">
    <property type="entry name" value="HTH-TYPE TRANSCRIPTIONAL REGULATOR YJDC"/>
    <property type="match status" value="1"/>
</dbReference>
<keyword evidence="8" id="KW-1185">Reference proteome</keyword>
<dbReference type="InterPro" id="IPR011075">
    <property type="entry name" value="TetR_C"/>
</dbReference>
<dbReference type="OrthoDB" id="270177at2"/>
<dbReference type="AlphaFoldDB" id="A0A2A2I3F8"/>
<evidence type="ECO:0000313" key="9">
    <source>
        <dbReference type="Proteomes" id="UP000245887"/>
    </source>
</evidence>
<dbReference type="Proteomes" id="UP000218332">
    <property type="component" value="Unassembled WGS sequence"/>
</dbReference>
<evidence type="ECO:0000256" key="2">
    <source>
        <dbReference type="ARBA" id="ARBA00023125"/>
    </source>
</evidence>
<evidence type="ECO:0000256" key="3">
    <source>
        <dbReference type="ARBA" id="ARBA00023163"/>
    </source>
</evidence>
<dbReference type="Pfam" id="PF00440">
    <property type="entry name" value="TetR_N"/>
    <property type="match status" value="1"/>
</dbReference>
<dbReference type="SUPFAM" id="SSF48498">
    <property type="entry name" value="Tetracyclin repressor-like, C-terminal domain"/>
    <property type="match status" value="1"/>
</dbReference>